<dbReference type="InterPro" id="IPR008906">
    <property type="entry name" value="HATC_C_dom"/>
</dbReference>
<reference evidence="2 3" key="1">
    <citation type="submission" date="2024-04" db="EMBL/GenBank/DDBJ databases">
        <title>Genome assembly C_amara_ONT_v2.</title>
        <authorList>
            <person name="Yant L."/>
            <person name="Moore C."/>
            <person name="Slenker M."/>
        </authorList>
    </citation>
    <scope>NUCLEOTIDE SEQUENCE [LARGE SCALE GENOMIC DNA]</scope>
    <source>
        <tissue evidence="2">Leaf</tissue>
    </source>
</reference>
<evidence type="ECO:0000259" key="1">
    <source>
        <dbReference type="Pfam" id="PF05699"/>
    </source>
</evidence>
<dbReference type="InterPro" id="IPR012337">
    <property type="entry name" value="RNaseH-like_sf"/>
</dbReference>
<dbReference type="Pfam" id="PF05699">
    <property type="entry name" value="Dimer_Tnp_hAT"/>
    <property type="match status" value="1"/>
</dbReference>
<proteinExistence type="predicted"/>
<keyword evidence="3" id="KW-1185">Reference proteome</keyword>
<dbReference type="AlphaFoldDB" id="A0ABD1BGK0"/>
<evidence type="ECO:0000313" key="2">
    <source>
        <dbReference type="EMBL" id="KAL1217259.1"/>
    </source>
</evidence>
<dbReference type="EMBL" id="JBANAX010000249">
    <property type="protein sequence ID" value="KAL1217259.1"/>
    <property type="molecule type" value="Genomic_DNA"/>
</dbReference>
<dbReference type="PANTHER" id="PTHR23272">
    <property type="entry name" value="BED FINGER-RELATED"/>
    <property type="match status" value="1"/>
</dbReference>
<organism evidence="2 3">
    <name type="scientific">Cardamine amara subsp. amara</name>
    <dbReference type="NCBI Taxonomy" id="228776"/>
    <lineage>
        <taxon>Eukaryota</taxon>
        <taxon>Viridiplantae</taxon>
        <taxon>Streptophyta</taxon>
        <taxon>Embryophyta</taxon>
        <taxon>Tracheophyta</taxon>
        <taxon>Spermatophyta</taxon>
        <taxon>Magnoliopsida</taxon>
        <taxon>eudicotyledons</taxon>
        <taxon>Gunneridae</taxon>
        <taxon>Pentapetalae</taxon>
        <taxon>rosids</taxon>
        <taxon>malvids</taxon>
        <taxon>Brassicales</taxon>
        <taxon>Brassicaceae</taxon>
        <taxon>Cardamineae</taxon>
        <taxon>Cardamine</taxon>
    </lineage>
</organism>
<name>A0ABD1BGK0_CARAN</name>
<dbReference type="SUPFAM" id="SSF53098">
    <property type="entry name" value="Ribonuclease H-like"/>
    <property type="match status" value="1"/>
</dbReference>
<accession>A0ABD1BGK0</accession>
<comment type="caution">
    <text evidence="2">The sequence shown here is derived from an EMBL/GenBank/DDBJ whole genome shotgun (WGS) entry which is preliminary data.</text>
</comment>
<sequence length="143" mass="15996">MSGGSEDLKETKNELDIYLLDKIEPHIRNPLGFEWEILDWWKTNSSRYPVLACMAKDILAIPVSTVASESAFSTGGRILDQYRSSPTHKTVEALILTQDWLRSSLCYDGTNIFRQLKEENDILHAVTEEMQNVAAAGSASGSF</sequence>
<feature type="domain" description="HAT C-terminal dimerisation" evidence="1">
    <location>
        <begin position="15"/>
        <end position="101"/>
    </location>
</feature>
<evidence type="ECO:0000313" key="3">
    <source>
        <dbReference type="Proteomes" id="UP001558713"/>
    </source>
</evidence>
<dbReference type="Proteomes" id="UP001558713">
    <property type="component" value="Unassembled WGS sequence"/>
</dbReference>
<dbReference type="PANTHER" id="PTHR23272:SF161">
    <property type="entry name" value="ZINC FINGER BED DOMAIN-CONTAINING PROTEIN RICESLEEPER 1-LIKE"/>
    <property type="match status" value="1"/>
</dbReference>
<protein>
    <submittedName>
        <fullName evidence="2">AC9 transposase</fullName>
    </submittedName>
</protein>
<gene>
    <name evidence="2" type="ORF">V5N11_013551</name>
</gene>